<dbReference type="PANTHER" id="PTHR39323">
    <property type="entry name" value="BLR1149 PROTEIN"/>
    <property type="match status" value="1"/>
</dbReference>
<dbReference type="SUPFAM" id="SSF56300">
    <property type="entry name" value="Metallo-dependent phosphatases"/>
    <property type="match status" value="1"/>
</dbReference>
<dbReference type="PANTHER" id="PTHR39323:SF1">
    <property type="entry name" value="BLR1149 PROTEIN"/>
    <property type="match status" value="1"/>
</dbReference>
<dbReference type="InterPro" id="IPR029052">
    <property type="entry name" value="Metallo-depent_PP-like"/>
</dbReference>
<sequence>MTERRAMPPRAPALLETGLAGETVLLDPAGIAFLPDSRTMLVSDLHLEKGTALSGRRNFLPPYDTRETLLRLAVTLARHRPAVVVSLGDSFHDGNGAARLADEDRALLSSLMAGRQWVWISGNHDPDAPAGLPGDTASELCIGALALRHEPSAGSPGCGEIAGHLHPGARVVQRGRSVRRPCFAIDGRRMIMPAFGAYTGALNILDRAFHGLFDPQEMRACMLGQDRLYAVARNRLIGD</sequence>
<organism evidence="2 3">
    <name type="scientific">Zhengella mangrovi</name>
    <dbReference type="NCBI Taxonomy" id="1982044"/>
    <lineage>
        <taxon>Bacteria</taxon>
        <taxon>Pseudomonadati</taxon>
        <taxon>Pseudomonadota</taxon>
        <taxon>Alphaproteobacteria</taxon>
        <taxon>Hyphomicrobiales</taxon>
        <taxon>Notoacmeibacteraceae</taxon>
        <taxon>Zhengella</taxon>
    </lineage>
</organism>
<accession>A0A2G1QJ72</accession>
<dbReference type="GO" id="GO:0016787">
    <property type="term" value="F:hydrolase activity"/>
    <property type="evidence" value="ECO:0007669"/>
    <property type="project" value="InterPro"/>
</dbReference>
<dbReference type="OrthoDB" id="9795838at2"/>
<dbReference type="RefSeq" id="WP_099308014.1">
    <property type="nucleotide sequence ID" value="NZ_PDVP01000015.1"/>
</dbReference>
<dbReference type="InterPro" id="IPR024173">
    <property type="entry name" value="Pesterase_MJ0037-like"/>
</dbReference>
<dbReference type="Gene3D" id="3.60.21.10">
    <property type="match status" value="1"/>
</dbReference>
<dbReference type="NCBIfam" id="TIGR04123">
    <property type="entry name" value="P_estr_lig_assc"/>
    <property type="match status" value="1"/>
</dbReference>
<dbReference type="Proteomes" id="UP000221168">
    <property type="component" value="Unassembled WGS sequence"/>
</dbReference>
<protein>
    <submittedName>
        <fullName evidence="2">Metallophosphatase</fullName>
    </submittedName>
</protein>
<comment type="caution">
    <text evidence="2">The sequence shown here is derived from an EMBL/GenBank/DDBJ whole genome shotgun (WGS) entry which is preliminary data.</text>
</comment>
<dbReference type="AlphaFoldDB" id="A0A2G1QJ72"/>
<keyword evidence="3" id="KW-1185">Reference proteome</keyword>
<dbReference type="EMBL" id="PDVP01000015">
    <property type="protein sequence ID" value="PHP65501.1"/>
    <property type="molecule type" value="Genomic_DNA"/>
</dbReference>
<dbReference type="InterPro" id="IPR004843">
    <property type="entry name" value="Calcineurin-like_PHP"/>
</dbReference>
<evidence type="ECO:0000313" key="3">
    <source>
        <dbReference type="Proteomes" id="UP000221168"/>
    </source>
</evidence>
<feature type="domain" description="Calcineurin-like phosphoesterase" evidence="1">
    <location>
        <begin position="38"/>
        <end position="127"/>
    </location>
</feature>
<reference evidence="2 3" key="1">
    <citation type="submission" date="2017-10" db="EMBL/GenBank/DDBJ databases">
        <title>Sedimentibacterium mangrovi gen. nov., sp. nov., a novel member of family Phyllobacteriacea isolated from mangrove sediment.</title>
        <authorList>
            <person name="Liao H."/>
            <person name="Tian Y."/>
        </authorList>
    </citation>
    <scope>NUCLEOTIDE SEQUENCE [LARGE SCALE GENOMIC DNA]</scope>
    <source>
        <strain evidence="2 3">X9-2-2</strain>
    </source>
</reference>
<dbReference type="PIRSF" id="PIRSF000887">
    <property type="entry name" value="Pesterase_MJ0037"/>
    <property type="match status" value="1"/>
</dbReference>
<evidence type="ECO:0000313" key="2">
    <source>
        <dbReference type="EMBL" id="PHP65501.1"/>
    </source>
</evidence>
<dbReference type="Pfam" id="PF00149">
    <property type="entry name" value="Metallophos"/>
    <property type="match status" value="1"/>
</dbReference>
<evidence type="ECO:0000259" key="1">
    <source>
        <dbReference type="Pfam" id="PF00149"/>
    </source>
</evidence>
<proteinExistence type="predicted"/>
<gene>
    <name evidence="2" type="ORF">CSC94_19315</name>
</gene>
<dbReference type="InterPro" id="IPR026336">
    <property type="entry name" value="PdeM-like"/>
</dbReference>
<name>A0A2G1QJ72_9HYPH</name>